<reference evidence="1 2" key="1">
    <citation type="submission" date="2017-06" db="EMBL/GenBank/DDBJ databases">
        <title>Novel microbial phyla capable of carbon fixation and sulfur reduction in deep-sea sediments.</title>
        <authorList>
            <person name="Huang J."/>
            <person name="Baker B."/>
            <person name="Wang Y."/>
        </authorList>
    </citation>
    <scope>NUCLEOTIDE SEQUENCE [LARGE SCALE GENOMIC DNA]</scope>
    <source>
        <strain evidence="1">B3_LCP</strain>
    </source>
</reference>
<evidence type="ECO:0000313" key="1">
    <source>
        <dbReference type="EMBL" id="TKJ36899.1"/>
    </source>
</evidence>
<name>A0A532UPN5_UNCL8</name>
<organism evidence="1 2">
    <name type="scientific">candidate division LCP-89 bacterium B3_LCP</name>
    <dbReference type="NCBI Taxonomy" id="2012998"/>
    <lineage>
        <taxon>Bacteria</taxon>
        <taxon>Pseudomonadati</taxon>
        <taxon>Bacteria division LCP-89</taxon>
    </lineage>
</organism>
<evidence type="ECO:0000313" key="2">
    <source>
        <dbReference type="Proteomes" id="UP000319619"/>
    </source>
</evidence>
<protein>
    <submittedName>
        <fullName evidence="1">Uncharacterized protein</fullName>
    </submittedName>
</protein>
<gene>
    <name evidence="1" type="ORF">CEE37_14380</name>
</gene>
<sequence length="343" mass="38282">MPLLWIDKQTPKEVISANFELVVRLETQGTTNYLIFDLQSKNELYTIDGQRGSVFLVIPEAVQPLTDEMDIRFLDQDMEEIQGASFPNFEDLVQLIASQFVPSIGPIGMADITEAIFEEIGVGKLEEIIPGGVFASTSTFYEALAQSWDTIYKLGTVIQAHALQVKIPFNADLGTAEGTINLVGMGAFYNIDFTYTTSRVAVMFEELKVDVGSNSTLCPEIDLNLIANEIFNLFKNKEIAALASISYPCVGIETHGNSYEGEISLNSYSEAYAFYTRFEYEYIWNSVFYYWKPDGDKKDITILGDKILIEFGHSPGWTGFYGTDVIVEIVDGSPRVTSINILD</sequence>
<comment type="caution">
    <text evidence="1">The sequence shown here is derived from an EMBL/GenBank/DDBJ whole genome shotgun (WGS) entry which is preliminary data.</text>
</comment>
<accession>A0A532UPN5</accession>
<proteinExistence type="predicted"/>
<dbReference type="Proteomes" id="UP000319619">
    <property type="component" value="Unassembled WGS sequence"/>
</dbReference>
<dbReference type="AlphaFoldDB" id="A0A532UPN5"/>
<dbReference type="EMBL" id="NJBN01000014">
    <property type="protein sequence ID" value="TKJ36899.1"/>
    <property type="molecule type" value="Genomic_DNA"/>
</dbReference>